<keyword evidence="3" id="KW-0548">Nucleotidyltransferase</keyword>
<dbReference type="GO" id="GO:0016853">
    <property type="term" value="F:isomerase activity"/>
    <property type="evidence" value="ECO:0007669"/>
    <property type="project" value="UniProtKB-KW"/>
</dbReference>
<feature type="domain" description="MannoseP isomerase/GMP-like beta-helix" evidence="2">
    <location>
        <begin position="289"/>
        <end position="340"/>
    </location>
</feature>
<dbReference type="PANTHER" id="PTHR46390">
    <property type="entry name" value="MANNOSE-1-PHOSPHATE GUANYLYLTRANSFERASE"/>
    <property type="match status" value="1"/>
</dbReference>
<organism evidence="3 4">
    <name type="scientific">Henriciella algicola</name>
    <dbReference type="NCBI Taxonomy" id="1608422"/>
    <lineage>
        <taxon>Bacteria</taxon>
        <taxon>Pseudomonadati</taxon>
        <taxon>Pseudomonadota</taxon>
        <taxon>Alphaproteobacteria</taxon>
        <taxon>Hyphomonadales</taxon>
        <taxon>Hyphomonadaceae</taxon>
        <taxon>Henriciella</taxon>
    </lineage>
</organism>
<dbReference type="InterPro" id="IPR005835">
    <property type="entry name" value="NTP_transferase_dom"/>
</dbReference>
<dbReference type="InterPro" id="IPR054566">
    <property type="entry name" value="ManC/GMP-like_b-helix"/>
</dbReference>
<dbReference type="EMBL" id="QWGA01000008">
    <property type="protein sequence ID" value="RIJ27282.1"/>
    <property type="molecule type" value="Genomic_DNA"/>
</dbReference>
<dbReference type="OrthoDB" id="9806359at2"/>
<keyword evidence="4" id="KW-1185">Reference proteome</keyword>
<proteinExistence type="predicted"/>
<dbReference type="InterPro" id="IPR049577">
    <property type="entry name" value="GMPP_N"/>
</dbReference>
<sequence length="342" mass="36058">MTISIKPVVLCGGNGTRLWPLSTPQHPKQFLNLLGASSMLEVTLARVQGNPVDGLSFSQPMVIGAERHGQLMGGLAGNADILMEPVGKNSAAPVAAAALSADADDLVLILPADHDIADLGAFHRAILAGAKAAMAGSVVTFGIIAETPATGYGYIEAASKSGEVIDVVRFVEKPDLETAKSYIASGNFFWNAGIFLFRAGDMIEAFKAHAPDILEAVSAAMPKSRQGTAASFDTAAFEACRSQSIDYAIIEHHDDLKVVPVDMGWSDIGDFQALWERSEKDENGNVLIGNVRAIDCKNCYIRAADTSISVAGRENTVIVAAGGEMLVCDMHTVQSVKELAKA</sequence>
<dbReference type="Gene3D" id="3.90.550.10">
    <property type="entry name" value="Spore Coat Polysaccharide Biosynthesis Protein SpsA, Chain A"/>
    <property type="match status" value="1"/>
</dbReference>
<dbReference type="Pfam" id="PF00483">
    <property type="entry name" value="NTP_transferase"/>
    <property type="match status" value="1"/>
</dbReference>
<keyword evidence="3" id="KW-0808">Transferase</keyword>
<reference evidence="3 4" key="1">
    <citation type="submission" date="2018-08" db="EMBL/GenBank/DDBJ databases">
        <title>Henriciella mobilis sp. nov., isolated from seawater.</title>
        <authorList>
            <person name="Cheng H."/>
            <person name="Wu Y.-H."/>
            <person name="Xu X.-W."/>
            <person name="Guo L.-L."/>
        </authorList>
    </citation>
    <scope>NUCLEOTIDE SEQUENCE [LARGE SCALE GENOMIC DNA]</scope>
    <source>
        <strain evidence="3 4">CCUG67844</strain>
    </source>
</reference>
<dbReference type="GO" id="GO:0004475">
    <property type="term" value="F:mannose-1-phosphate guanylyltransferase (GTP) activity"/>
    <property type="evidence" value="ECO:0007669"/>
    <property type="project" value="UniProtKB-EC"/>
</dbReference>
<dbReference type="InterPro" id="IPR029044">
    <property type="entry name" value="Nucleotide-diphossugar_trans"/>
</dbReference>
<dbReference type="RefSeq" id="WP_119454665.1">
    <property type="nucleotide sequence ID" value="NZ_QWGA01000008.1"/>
</dbReference>
<dbReference type="GO" id="GO:0009298">
    <property type="term" value="P:GDP-mannose biosynthetic process"/>
    <property type="evidence" value="ECO:0007669"/>
    <property type="project" value="TreeGrafter"/>
</dbReference>
<dbReference type="Proteomes" id="UP000265845">
    <property type="component" value="Unassembled WGS sequence"/>
</dbReference>
<accession>A0A399RBZ2</accession>
<evidence type="ECO:0000313" key="3">
    <source>
        <dbReference type="EMBL" id="RIJ27282.1"/>
    </source>
</evidence>
<dbReference type="EC" id="2.7.7.13" evidence="3"/>
<dbReference type="Pfam" id="PF22640">
    <property type="entry name" value="ManC_GMP_beta-helix"/>
    <property type="match status" value="1"/>
</dbReference>
<dbReference type="SUPFAM" id="SSF53448">
    <property type="entry name" value="Nucleotide-diphospho-sugar transferases"/>
    <property type="match status" value="1"/>
</dbReference>
<dbReference type="AlphaFoldDB" id="A0A399RBZ2"/>
<comment type="caution">
    <text evidence="3">The sequence shown here is derived from an EMBL/GenBank/DDBJ whole genome shotgun (WGS) entry which is preliminary data.</text>
</comment>
<feature type="domain" description="Nucleotidyl transferase" evidence="1">
    <location>
        <begin position="6"/>
        <end position="283"/>
    </location>
</feature>
<dbReference type="PANTHER" id="PTHR46390:SF1">
    <property type="entry name" value="MANNOSE-1-PHOSPHATE GUANYLYLTRANSFERASE"/>
    <property type="match status" value="1"/>
</dbReference>
<evidence type="ECO:0000259" key="2">
    <source>
        <dbReference type="Pfam" id="PF22640"/>
    </source>
</evidence>
<name>A0A399RBZ2_9PROT</name>
<protein>
    <submittedName>
        <fullName evidence="3">Mannose-1-phosphate guanylyltransferase/mannose-6-phosphate isomerase</fullName>
        <ecNumber evidence="3">2.7.7.13</ecNumber>
    </submittedName>
</protein>
<dbReference type="SUPFAM" id="SSF159283">
    <property type="entry name" value="Guanosine diphospho-D-mannose pyrophosphorylase/mannose-6-phosphate isomerase linker domain"/>
    <property type="match status" value="1"/>
</dbReference>
<dbReference type="InterPro" id="IPR051161">
    <property type="entry name" value="Mannose-6P_isomerase_type2"/>
</dbReference>
<evidence type="ECO:0000313" key="4">
    <source>
        <dbReference type="Proteomes" id="UP000265845"/>
    </source>
</evidence>
<evidence type="ECO:0000259" key="1">
    <source>
        <dbReference type="Pfam" id="PF00483"/>
    </source>
</evidence>
<keyword evidence="3" id="KW-0413">Isomerase</keyword>
<gene>
    <name evidence="3" type="primary">cpsB</name>
    <name evidence="3" type="ORF">D1222_12805</name>
</gene>
<dbReference type="CDD" id="cd02509">
    <property type="entry name" value="GDP-M1P_Guanylyltransferase"/>
    <property type="match status" value="1"/>
</dbReference>